<sequence>MNDRLNEQYLKIQPDIDRARERLAAVVSSLKDRSPMKHALESLPELIGAEDFTDLCQLLELTDWTRKEVPTGPEFAKAVRARVHRIRFDQESALRREGSRL</sequence>
<dbReference type="Proteomes" id="UP000287687">
    <property type="component" value="Unassembled WGS sequence"/>
</dbReference>
<proteinExistence type="predicted"/>
<keyword evidence="2" id="KW-1185">Reference proteome</keyword>
<name>A0A444LH59_9HYPH</name>
<protein>
    <submittedName>
        <fullName evidence="1">Uncharacterized protein</fullName>
    </submittedName>
</protein>
<comment type="caution">
    <text evidence="1">The sequence shown here is derived from an EMBL/GenBank/DDBJ whole genome shotgun (WGS) entry which is preliminary data.</text>
</comment>
<evidence type="ECO:0000313" key="1">
    <source>
        <dbReference type="EMBL" id="RWX78295.1"/>
    </source>
</evidence>
<evidence type="ECO:0000313" key="2">
    <source>
        <dbReference type="Proteomes" id="UP000287687"/>
    </source>
</evidence>
<accession>A0A444LH59</accession>
<dbReference type="RefSeq" id="WP_128442273.1">
    <property type="nucleotide sequence ID" value="NZ_SBIP01000002.1"/>
</dbReference>
<gene>
    <name evidence="1" type="ORF">EPK99_06605</name>
</gene>
<dbReference type="AlphaFoldDB" id="A0A444LH59"/>
<organism evidence="1 2">
    <name type="scientific">Neorhizobium lilium</name>
    <dbReference type="NCBI Taxonomy" id="2503024"/>
    <lineage>
        <taxon>Bacteria</taxon>
        <taxon>Pseudomonadati</taxon>
        <taxon>Pseudomonadota</taxon>
        <taxon>Alphaproteobacteria</taxon>
        <taxon>Hyphomicrobiales</taxon>
        <taxon>Rhizobiaceae</taxon>
        <taxon>Rhizobium/Agrobacterium group</taxon>
        <taxon>Neorhizobium</taxon>
    </lineage>
</organism>
<reference evidence="1 2" key="1">
    <citation type="submission" date="2019-01" db="EMBL/GenBank/DDBJ databases">
        <title>The draft genome of Rhizobium sp. 24NR.</title>
        <authorList>
            <person name="Liu L."/>
            <person name="Liang L."/>
            <person name="Shi S."/>
            <person name="Xu L."/>
            <person name="Wang X."/>
            <person name="Li L."/>
            <person name="Zhang X."/>
        </authorList>
    </citation>
    <scope>NUCLEOTIDE SEQUENCE [LARGE SCALE GENOMIC DNA]</scope>
    <source>
        <strain evidence="1 2">24NR</strain>
    </source>
</reference>
<dbReference type="EMBL" id="SBIP01000002">
    <property type="protein sequence ID" value="RWX78295.1"/>
    <property type="molecule type" value="Genomic_DNA"/>
</dbReference>